<dbReference type="NCBIfam" id="TIGR00254">
    <property type="entry name" value="GGDEF"/>
    <property type="match status" value="1"/>
</dbReference>
<dbReference type="SUPFAM" id="SSF55785">
    <property type="entry name" value="PYP-like sensor domain (PAS domain)"/>
    <property type="match status" value="3"/>
</dbReference>
<dbReference type="CDD" id="cd01949">
    <property type="entry name" value="GGDEF"/>
    <property type="match status" value="1"/>
</dbReference>
<dbReference type="InterPro" id="IPR000014">
    <property type="entry name" value="PAS"/>
</dbReference>
<evidence type="ECO:0000259" key="3">
    <source>
        <dbReference type="PROSITE" id="PS50887"/>
    </source>
</evidence>
<reference evidence="4 5" key="1">
    <citation type="submission" date="2024-08" db="EMBL/GenBank/DDBJ databases">
        <title>Draft Genome Sequence of Legionella lytica strain DSB2004, Isolated From a Fire Sprinkler System.</title>
        <authorList>
            <person name="Everhart A.D."/>
            <person name="Kidane D.T."/>
            <person name="Farone A.L."/>
            <person name="Farone M.B."/>
        </authorList>
    </citation>
    <scope>NUCLEOTIDE SEQUENCE [LARGE SCALE GENOMIC DNA]</scope>
    <source>
        <strain evidence="4 5">DSB2004</strain>
    </source>
</reference>
<dbReference type="SMART" id="SM00086">
    <property type="entry name" value="PAC"/>
    <property type="match status" value="2"/>
</dbReference>
<dbReference type="InterPro" id="IPR001610">
    <property type="entry name" value="PAC"/>
</dbReference>
<dbReference type="InterPro" id="IPR013767">
    <property type="entry name" value="PAS_fold"/>
</dbReference>
<dbReference type="Proteomes" id="UP001615550">
    <property type="component" value="Unassembled WGS sequence"/>
</dbReference>
<dbReference type="SMART" id="SM00267">
    <property type="entry name" value="GGDEF"/>
    <property type="match status" value="1"/>
</dbReference>
<accession>A0ABW8D6T3</accession>
<dbReference type="PROSITE" id="PS50887">
    <property type="entry name" value="GGDEF"/>
    <property type="match status" value="1"/>
</dbReference>
<dbReference type="Pfam" id="PF00990">
    <property type="entry name" value="GGDEF"/>
    <property type="match status" value="1"/>
</dbReference>
<name>A0ABW8D6T3_9GAMM</name>
<dbReference type="Gene3D" id="3.30.70.270">
    <property type="match status" value="1"/>
</dbReference>
<protein>
    <submittedName>
        <fullName evidence="4">PAS domain S-box protein</fullName>
    </submittedName>
</protein>
<gene>
    <name evidence="4" type="ORF">ACD661_00730</name>
</gene>
<sequence length="576" mass="65248">MSKGIPHDSPTQVPDNTFLTEYDLRKIIEYAPTGIGAVSIDGKLLRVNPSYCEMTGYTQEELLGMDYKQLTLEDDLGVDDFNVQKLLDGSINSYKLEKRYIRKDSTMIWVQITRSVVRDHRTNKPLYFIAQAEDITSRKEAEKVLRTQEFVNEIAASVALVGHDEKGALQVTACNKGFLNMTGGRGANVGDFPVPFDLLLPSYARHEFRTKLQECFNSGVAQELEQAYDLRDGTHWWRLSLKPFRHTEEGTQVLELLVTGIEITQKMELMHELEVSTSRFRSVVDAAYDAIVTIDQEHNITLFNRAAENLFGYDSSEVVGKPLMQLIPEQYRQHHDRYVSQFARSPVRSRQMNERSLIYGLHRDGSLLPIEIAISKINVGGLLEFTAIIRDIQDRVRLMNLLKKEAVTDQLTGLPNRREFLSVVENALQAEEELSLLMLDIDLFKKVNDTFGHDVGDEVLRVLAQIGAGICRPMDVFARWGGEEFAVALPGTNVEAARIIAEKLRVKIETQDFTHTWHESRPIPFTVSIGVTERAPGEQEVETIMKRADEALYKAKGAGRNRVEVEVLNGSERGLY</sequence>
<evidence type="ECO:0000313" key="4">
    <source>
        <dbReference type="EMBL" id="MFJ1267075.1"/>
    </source>
</evidence>
<dbReference type="InterPro" id="IPR035965">
    <property type="entry name" value="PAS-like_dom_sf"/>
</dbReference>
<dbReference type="Pfam" id="PF00989">
    <property type="entry name" value="PAS"/>
    <property type="match status" value="1"/>
</dbReference>
<comment type="caution">
    <text evidence="4">The sequence shown here is derived from an EMBL/GenBank/DDBJ whole genome shotgun (WGS) entry which is preliminary data.</text>
</comment>
<dbReference type="PROSITE" id="PS50112">
    <property type="entry name" value="PAS"/>
    <property type="match status" value="2"/>
</dbReference>
<evidence type="ECO:0000259" key="1">
    <source>
        <dbReference type="PROSITE" id="PS50112"/>
    </source>
</evidence>
<evidence type="ECO:0000259" key="2">
    <source>
        <dbReference type="PROSITE" id="PS50113"/>
    </source>
</evidence>
<feature type="domain" description="PAS" evidence="1">
    <location>
        <begin position="276"/>
        <end position="346"/>
    </location>
</feature>
<dbReference type="PANTHER" id="PTHR44757">
    <property type="entry name" value="DIGUANYLATE CYCLASE DGCP"/>
    <property type="match status" value="1"/>
</dbReference>
<proteinExistence type="predicted"/>
<dbReference type="InterPro" id="IPR043128">
    <property type="entry name" value="Rev_trsase/Diguanyl_cyclase"/>
</dbReference>
<feature type="domain" description="GGDEF" evidence="3">
    <location>
        <begin position="432"/>
        <end position="568"/>
    </location>
</feature>
<dbReference type="Gene3D" id="3.30.450.20">
    <property type="entry name" value="PAS domain"/>
    <property type="match status" value="3"/>
</dbReference>
<dbReference type="InterPro" id="IPR000700">
    <property type="entry name" value="PAS-assoc_C"/>
</dbReference>
<dbReference type="SUPFAM" id="SSF55073">
    <property type="entry name" value="Nucleotide cyclase"/>
    <property type="match status" value="1"/>
</dbReference>
<dbReference type="RefSeq" id="WP_400185582.1">
    <property type="nucleotide sequence ID" value="NZ_JBGORX010000001.1"/>
</dbReference>
<feature type="domain" description="PAC" evidence="2">
    <location>
        <begin position="94"/>
        <end position="147"/>
    </location>
</feature>
<dbReference type="InterPro" id="IPR029787">
    <property type="entry name" value="Nucleotide_cyclase"/>
</dbReference>
<dbReference type="InterPro" id="IPR052155">
    <property type="entry name" value="Biofilm_reg_signaling"/>
</dbReference>
<dbReference type="Pfam" id="PF13426">
    <property type="entry name" value="PAS_9"/>
    <property type="match status" value="2"/>
</dbReference>
<keyword evidence="5" id="KW-1185">Reference proteome</keyword>
<dbReference type="SMART" id="SM00091">
    <property type="entry name" value="PAS"/>
    <property type="match status" value="3"/>
</dbReference>
<dbReference type="CDD" id="cd00130">
    <property type="entry name" value="PAS"/>
    <property type="match status" value="2"/>
</dbReference>
<dbReference type="EMBL" id="JBGORX010000001">
    <property type="protein sequence ID" value="MFJ1267075.1"/>
    <property type="molecule type" value="Genomic_DNA"/>
</dbReference>
<dbReference type="NCBIfam" id="TIGR00229">
    <property type="entry name" value="sensory_box"/>
    <property type="match status" value="2"/>
</dbReference>
<evidence type="ECO:0000313" key="5">
    <source>
        <dbReference type="Proteomes" id="UP001615550"/>
    </source>
</evidence>
<dbReference type="PROSITE" id="PS50113">
    <property type="entry name" value="PAC"/>
    <property type="match status" value="1"/>
</dbReference>
<feature type="domain" description="PAS" evidence="1">
    <location>
        <begin position="20"/>
        <end position="90"/>
    </location>
</feature>
<organism evidence="4 5">
    <name type="scientific">Legionella lytica</name>
    <dbReference type="NCBI Taxonomy" id="96232"/>
    <lineage>
        <taxon>Bacteria</taxon>
        <taxon>Pseudomonadati</taxon>
        <taxon>Pseudomonadota</taxon>
        <taxon>Gammaproteobacteria</taxon>
        <taxon>Legionellales</taxon>
        <taxon>Legionellaceae</taxon>
        <taxon>Legionella</taxon>
    </lineage>
</organism>
<dbReference type="PANTHER" id="PTHR44757:SF2">
    <property type="entry name" value="BIOFILM ARCHITECTURE MAINTENANCE PROTEIN MBAA"/>
    <property type="match status" value="1"/>
</dbReference>
<dbReference type="InterPro" id="IPR000160">
    <property type="entry name" value="GGDEF_dom"/>
</dbReference>